<dbReference type="Gene3D" id="3.30.565.10">
    <property type="entry name" value="Histidine kinase-like ATPase, C-terminal domain"/>
    <property type="match status" value="1"/>
</dbReference>
<dbReference type="InterPro" id="IPR005467">
    <property type="entry name" value="His_kinase_dom"/>
</dbReference>
<gene>
    <name evidence="13" type="ORF">GS601_19870</name>
</gene>
<keyword evidence="6" id="KW-0902">Two-component regulatory system</keyword>
<feature type="domain" description="Histidine kinase" evidence="9">
    <location>
        <begin position="489"/>
        <end position="712"/>
    </location>
</feature>
<dbReference type="InterPro" id="IPR008207">
    <property type="entry name" value="Sig_transdc_His_kin_Hpt_dom"/>
</dbReference>
<dbReference type="EMBL" id="WVIE01000032">
    <property type="protein sequence ID" value="NDJ19515.1"/>
    <property type="molecule type" value="Genomic_DNA"/>
</dbReference>
<evidence type="ECO:0000256" key="4">
    <source>
        <dbReference type="ARBA" id="ARBA00022679"/>
    </source>
</evidence>
<evidence type="ECO:0000256" key="8">
    <source>
        <dbReference type="PROSITE-ProRule" id="PRU00169"/>
    </source>
</evidence>
<dbReference type="Pfam" id="PF01627">
    <property type="entry name" value="Hpt"/>
    <property type="match status" value="1"/>
</dbReference>
<keyword evidence="4" id="KW-0808">Transferase</keyword>
<protein>
    <recommendedName>
        <fullName evidence="2">histidine kinase</fullName>
        <ecNumber evidence="2">2.7.13.3</ecNumber>
    </recommendedName>
</protein>
<dbReference type="Pfam" id="PF00072">
    <property type="entry name" value="Response_reg"/>
    <property type="match status" value="1"/>
</dbReference>
<dbReference type="SMART" id="SM00260">
    <property type="entry name" value="CheW"/>
    <property type="match status" value="1"/>
</dbReference>
<dbReference type="GO" id="GO:0000155">
    <property type="term" value="F:phosphorelay sensor kinase activity"/>
    <property type="evidence" value="ECO:0007669"/>
    <property type="project" value="InterPro"/>
</dbReference>
<dbReference type="InterPro" id="IPR011006">
    <property type="entry name" value="CheY-like_superfamily"/>
</dbReference>
<accession>A0A8J7ZCL9</accession>
<dbReference type="Proteomes" id="UP000646053">
    <property type="component" value="Unassembled WGS sequence"/>
</dbReference>
<name>A0A8J7ZCL9_9CYAN</name>
<dbReference type="PROSITE" id="PS50110">
    <property type="entry name" value="RESPONSE_REGULATORY"/>
    <property type="match status" value="1"/>
</dbReference>
<evidence type="ECO:0000256" key="6">
    <source>
        <dbReference type="ARBA" id="ARBA00023012"/>
    </source>
</evidence>
<dbReference type="InterPro" id="IPR036890">
    <property type="entry name" value="HATPase_C_sf"/>
</dbReference>
<evidence type="ECO:0000256" key="5">
    <source>
        <dbReference type="ARBA" id="ARBA00022777"/>
    </source>
</evidence>
<keyword evidence="14" id="KW-1185">Reference proteome</keyword>
<dbReference type="InterPro" id="IPR004358">
    <property type="entry name" value="Sig_transdc_His_kin-like_C"/>
</dbReference>
<evidence type="ECO:0000256" key="3">
    <source>
        <dbReference type="ARBA" id="ARBA00022553"/>
    </source>
</evidence>
<dbReference type="PRINTS" id="PR00344">
    <property type="entry name" value="BCTRLSENSOR"/>
</dbReference>
<dbReference type="PANTHER" id="PTHR43395:SF1">
    <property type="entry name" value="CHEMOTAXIS PROTEIN CHEA"/>
    <property type="match status" value="1"/>
</dbReference>
<dbReference type="InterPro" id="IPR004105">
    <property type="entry name" value="CheA-like_dim"/>
</dbReference>
<dbReference type="FunFam" id="3.30.565.10:FF:000016">
    <property type="entry name" value="Chemotaxis protein CheA, putative"/>
    <property type="match status" value="1"/>
</dbReference>
<dbReference type="Pfam" id="PF01584">
    <property type="entry name" value="CheW"/>
    <property type="match status" value="1"/>
</dbReference>
<evidence type="ECO:0000259" key="12">
    <source>
        <dbReference type="PROSITE" id="PS50894"/>
    </source>
</evidence>
<evidence type="ECO:0000259" key="11">
    <source>
        <dbReference type="PROSITE" id="PS50851"/>
    </source>
</evidence>
<feature type="domain" description="HPt" evidence="12">
    <location>
        <begin position="2"/>
        <end position="116"/>
    </location>
</feature>
<dbReference type="EC" id="2.7.13.3" evidence="2"/>
<dbReference type="GO" id="GO:0005737">
    <property type="term" value="C:cytoplasm"/>
    <property type="evidence" value="ECO:0007669"/>
    <property type="project" value="InterPro"/>
</dbReference>
<dbReference type="PROSITE" id="PS50894">
    <property type="entry name" value="HPT"/>
    <property type="match status" value="1"/>
</dbReference>
<dbReference type="SUPFAM" id="SSF47226">
    <property type="entry name" value="Histidine-containing phosphotransfer domain, HPT domain"/>
    <property type="match status" value="1"/>
</dbReference>
<dbReference type="PANTHER" id="PTHR43395">
    <property type="entry name" value="SENSOR HISTIDINE KINASE CHEA"/>
    <property type="match status" value="1"/>
</dbReference>
<keyword evidence="3 8" id="KW-0597">Phosphoprotein</keyword>
<comment type="catalytic activity">
    <reaction evidence="1">
        <text>ATP + protein L-histidine = ADP + protein N-phospho-L-histidine.</text>
        <dbReference type="EC" id="2.7.13.3"/>
    </reaction>
</comment>
<dbReference type="SMART" id="SM00073">
    <property type="entry name" value="HPT"/>
    <property type="match status" value="1"/>
</dbReference>
<evidence type="ECO:0000256" key="1">
    <source>
        <dbReference type="ARBA" id="ARBA00000085"/>
    </source>
</evidence>
<dbReference type="AlphaFoldDB" id="A0A8J7ZCL9"/>
<dbReference type="Gene3D" id="1.20.120.160">
    <property type="entry name" value="HPT domain"/>
    <property type="match status" value="1"/>
</dbReference>
<dbReference type="RefSeq" id="WP_162425041.1">
    <property type="nucleotide sequence ID" value="NZ_WVIE01000032.1"/>
</dbReference>
<dbReference type="SMART" id="SM01231">
    <property type="entry name" value="H-kinase_dim"/>
    <property type="match status" value="1"/>
</dbReference>
<dbReference type="InterPro" id="IPR051315">
    <property type="entry name" value="Bact_Chemotaxis_CheA"/>
</dbReference>
<evidence type="ECO:0000256" key="2">
    <source>
        <dbReference type="ARBA" id="ARBA00012438"/>
    </source>
</evidence>
<feature type="modified residue" description="Phosphohistidine" evidence="7">
    <location>
        <position position="49"/>
    </location>
</feature>
<reference evidence="13" key="1">
    <citation type="submission" date="2019-12" db="EMBL/GenBank/DDBJ databases">
        <title>High-Quality draft genome sequences of three cyanobacteria isolated from the limestone walls of the Old Cathedral of Coimbra.</title>
        <authorList>
            <person name="Tiago I."/>
            <person name="Soares F."/>
            <person name="Portugal A."/>
        </authorList>
    </citation>
    <scope>NUCLEOTIDE SEQUENCE</scope>
    <source>
        <strain evidence="13">A</strain>
    </source>
</reference>
<comment type="caution">
    <text evidence="13">The sequence shown here is derived from an EMBL/GenBank/DDBJ whole genome shotgun (WGS) entry which is preliminary data.</text>
</comment>
<evidence type="ECO:0000259" key="10">
    <source>
        <dbReference type="PROSITE" id="PS50110"/>
    </source>
</evidence>
<proteinExistence type="predicted"/>
<dbReference type="SUPFAM" id="SSF55874">
    <property type="entry name" value="ATPase domain of HSP90 chaperone/DNA topoisomerase II/histidine kinase"/>
    <property type="match status" value="1"/>
</dbReference>
<evidence type="ECO:0000313" key="14">
    <source>
        <dbReference type="Proteomes" id="UP000646053"/>
    </source>
</evidence>
<dbReference type="Gene3D" id="2.30.30.40">
    <property type="entry name" value="SH3 Domains"/>
    <property type="match status" value="1"/>
</dbReference>
<dbReference type="InterPro" id="IPR001789">
    <property type="entry name" value="Sig_transdc_resp-reg_receiver"/>
</dbReference>
<sequence>MSQDKELEIRRQFLDEAQEYLDTLDRTILGLADHHVDAQKMNAALRAAHSIKGGAGMMGFEVLSALAHRLEDFLKVLKVDKTFSAAHNSAGAAPPVQLENLLLSALTGLRQVIERDRTFLAHPHARPPAIHPAWLAAEVTPIFDQLHEQLGDPQDENAGSILSPEDGQEIIPLLFETEVEGCLQRLEAVVATPMQPCLREELAILAQELGGLGEMLQLSAFTQLCESVTQRLENDIDNIGAFAQQTLQAWRHAQTSVLSGRYDQIPTDIEGETFVYAIDSRLDPIAGYFTDEPILDVAINPAEAVPAENDSICSPVGESVDWYTDILSTETVAVSDDGYTDYQPTSDAIPFFGESQVSDFKVLEADAGADDDQDITVRVPARQLNLLNDLFGELTIDRNGIDLYLKQLRTLAQGLRDRIQTLDAVNAKLRTAYDKISISGLSQRVAITETSSSLVVRNGHSRSGFDLLELDQYTDLNLQSQQVMETIVQLQEVAEDIELSLDDSEQAYRGLTKTAKQMQAGLTQLRMRPLSDVADRFPRAVREWSLQYGKQVRLNIIGGGTLIDRNILETLNDPLMHLLRNAFDHGIETPTVRQAQGKLPEGVIEIEASQQGNRTVITVRDDGEGIPLDRIRDRAQHMGLDPVLLAGARQEELLSLIFEPGFSTREQVSSMSGRGVGMDVVRSNLKQIRGEIAVNTEAGRGTTFTLSVPFTLSTVRVLLVESAGMLLAFPTDVVTEMFLLKPEAIITTAGSEVINWQGTMVQVVRLHKWLHFNCPRSPHGYETPPSISSTSMMLIRQGDQLFGIPIDRCWGEQEATNRRVEGNLALPYGFGGCTILGNGRVVPLINASELLRWISNCERSSENALDPLGSYRSAGVQRLSLPQSSTPTVLVVDDSINVRRFLALTLERAGYRVEQAKDGQDALERLEDGLSVQAVVCDIEMPRLDGFGFLAKAKVNPTFTQVPIVMLTSRTGEKHRKLAESLGATAYFSKPYNEQELLQTLGQTVSA</sequence>
<dbReference type="CDD" id="cd00088">
    <property type="entry name" value="HPT"/>
    <property type="match status" value="1"/>
</dbReference>
<organism evidence="13 14">
    <name type="scientific">Myxacorys almedinensis A</name>
    <dbReference type="NCBI Taxonomy" id="2690445"/>
    <lineage>
        <taxon>Bacteria</taxon>
        <taxon>Bacillati</taxon>
        <taxon>Cyanobacteriota</taxon>
        <taxon>Cyanophyceae</taxon>
        <taxon>Leptolyngbyales</taxon>
        <taxon>Leptolyngbyaceae</taxon>
        <taxon>Myxacorys</taxon>
        <taxon>Myxacorys almedinensis</taxon>
    </lineage>
</organism>
<dbReference type="Pfam" id="PF02518">
    <property type="entry name" value="HATPase_c"/>
    <property type="match status" value="1"/>
</dbReference>
<evidence type="ECO:0000313" key="13">
    <source>
        <dbReference type="EMBL" id="NDJ19515.1"/>
    </source>
</evidence>
<dbReference type="InterPro" id="IPR002545">
    <property type="entry name" value="CheW-lke_dom"/>
</dbReference>
<dbReference type="PROSITE" id="PS50851">
    <property type="entry name" value="CHEW"/>
    <property type="match status" value="1"/>
</dbReference>
<evidence type="ECO:0000259" key="9">
    <source>
        <dbReference type="PROSITE" id="PS50109"/>
    </source>
</evidence>
<evidence type="ECO:0000256" key="7">
    <source>
        <dbReference type="PROSITE-ProRule" id="PRU00110"/>
    </source>
</evidence>
<dbReference type="Gene3D" id="3.40.50.2300">
    <property type="match status" value="1"/>
</dbReference>
<dbReference type="SUPFAM" id="SSF50341">
    <property type="entry name" value="CheW-like"/>
    <property type="match status" value="1"/>
</dbReference>
<dbReference type="InterPro" id="IPR003594">
    <property type="entry name" value="HATPase_dom"/>
</dbReference>
<dbReference type="SMART" id="SM00387">
    <property type="entry name" value="HATPase_c"/>
    <property type="match status" value="1"/>
</dbReference>
<dbReference type="InterPro" id="IPR036641">
    <property type="entry name" value="HPT_dom_sf"/>
</dbReference>
<keyword evidence="5" id="KW-0418">Kinase</keyword>
<dbReference type="InterPro" id="IPR036061">
    <property type="entry name" value="CheW-like_dom_sf"/>
</dbReference>
<dbReference type="SMART" id="SM00448">
    <property type="entry name" value="REC"/>
    <property type="match status" value="1"/>
</dbReference>
<feature type="domain" description="Response regulatory" evidence="10">
    <location>
        <begin position="888"/>
        <end position="1005"/>
    </location>
</feature>
<dbReference type="PROSITE" id="PS50109">
    <property type="entry name" value="HIS_KIN"/>
    <property type="match status" value="1"/>
</dbReference>
<feature type="domain" description="CheW-like" evidence="11">
    <location>
        <begin position="714"/>
        <end position="856"/>
    </location>
</feature>
<dbReference type="GO" id="GO:0006935">
    <property type="term" value="P:chemotaxis"/>
    <property type="evidence" value="ECO:0007669"/>
    <property type="project" value="InterPro"/>
</dbReference>
<dbReference type="SUPFAM" id="SSF52172">
    <property type="entry name" value="CheY-like"/>
    <property type="match status" value="1"/>
</dbReference>
<feature type="modified residue" description="4-aspartylphosphate" evidence="8">
    <location>
        <position position="938"/>
    </location>
</feature>